<proteinExistence type="inferred from homology"/>
<reference evidence="5" key="1">
    <citation type="submission" date="2018-02" db="EMBL/GenBank/DDBJ databases">
        <authorList>
            <person name="Kim S.-K."/>
            <person name="Jung H.-I."/>
            <person name="Lee S.-W."/>
        </authorList>
    </citation>
    <scope>NUCLEOTIDE SEQUENCE</scope>
    <source>
        <strain evidence="5">SK3146</strain>
    </source>
</reference>
<feature type="chain" id="PRO_5047469127" evidence="3">
    <location>
        <begin position="27"/>
        <end position="429"/>
    </location>
</feature>
<keyword evidence="2" id="KW-0119">Carbohydrate metabolism</keyword>
<evidence type="ECO:0000313" key="5">
    <source>
        <dbReference type="EMBL" id="UQZ86184.1"/>
    </source>
</evidence>
<feature type="domain" description="Pectate lyase" evidence="4">
    <location>
        <begin position="118"/>
        <end position="361"/>
    </location>
</feature>
<keyword evidence="3" id="KW-0732">Signal</keyword>
<dbReference type="EC" id="4.2.2.2" evidence="5"/>
<sequence length="429" mass="45714">MMKKLMKSLMVTTVIASLAGAVPVTAATDLGHQVLASNDGWAAYSTGTTGGSAATSANVFTVTNRKQLVTALGGGSNTTPKIIYVSGTINMNVDDNNNAMGLNEYKDSAYDFNAYLAAYDPAVWGTSKVPSGTQEDARKRSQQKQAGRIVVDIPSNTTLVGSGTNAKIVGGNLNLKSGVTNVIIRNIEFQDAYDYFPQWDPTDGSSGNWNSMYDSITIKGANHIWIDHCTFDDGSHPDSGSGTYFGREYQHHDGTVDISNAADYITVSYNYFHDHDKTTLIGSSDSATSDDGHLKVTMHHNYYKDVVQRAPRVRFGQVHLYNNYYEGSKSGGTYPFSYAWGIGKSSKIYAQNNSFSIPGLSAAKIASVFSGGTALYDSGTQLNGSSVNVASSNSLSTSVGWTPSLYGTIDATANVPSVVKTNAGAGKIQ</sequence>
<dbReference type="InterPro" id="IPR045032">
    <property type="entry name" value="PEL"/>
</dbReference>
<evidence type="ECO:0000256" key="3">
    <source>
        <dbReference type="SAM" id="SignalP"/>
    </source>
</evidence>
<dbReference type="SUPFAM" id="SSF51126">
    <property type="entry name" value="Pectin lyase-like"/>
    <property type="match status" value="1"/>
</dbReference>
<dbReference type="PANTHER" id="PTHR31683">
    <property type="entry name" value="PECTATE LYASE 18-RELATED"/>
    <property type="match status" value="1"/>
</dbReference>
<keyword evidence="2" id="KW-0624">Polysaccharide degradation</keyword>
<dbReference type="InterPro" id="IPR012334">
    <property type="entry name" value="Pectin_lyas_fold"/>
</dbReference>
<comment type="similarity">
    <text evidence="2">Belongs to the polysaccharide lyase 1 family.</text>
</comment>
<feature type="signal peptide" evidence="3">
    <location>
        <begin position="1"/>
        <end position="26"/>
    </location>
</feature>
<gene>
    <name evidence="5" type="primary">pel_1</name>
    <name evidence="5" type="ORF">SK3146_05477</name>
</gene>
<reference evidence="5" key="2">
    <citation type="journal article" date="2021" name="J Anim Sci Technol">
        <title>Complete genome sequence of Paenibacillus konkukensis sp. nov. SK3146 as a potential probiotic strain.</title>
        <authorList>
            <person name="Jung H.I."/>
            <person name="Park S."/>
            <person name="Niu K.M."/>
            <person name="Lee S.W."/>
            <person name="Kothari D."/>
            <person name="Yi K.J."/>
            <person name="Kim S.K."/>
        </authorList>
    </citation>
    <scope>NUCLEOTIDE SEQUENCE</scope>
    <source>
        <strain evidence="5">SK3146</strain>
    </source>
</reference>
<keyword evidence="6" id="KW-1185">Reference proteome</keyword>
<name>A0ABY4RU98_9BACL</name>
<evidence type="ECO:0000259" key="4">
    <source>
        <dbReference type="SMART" id="SM00656"/>
    </source>
</evidence>
<accession>A0ABY4RU98</accession>
<evidence type="ECO:0000313" key="6">
    <source>
        <dbReference type="Proteomes" id="UP001057134"/>
    </source>
</evidence>
<comment type="subcellular location">
    <subcellularLocation>
        <location evidence="2">Secreted</location>
    </subcellularLocation>
</comment>
<keyword evidence="2" id="KW-0964">Secreted</keyword>
<evidence type="ECO:0000256" key="2">
    <source>
        <dbReference type="RuleBase" id="RU361173"/>
    </source>
</evidence>
<dbReference type="PANTHER" id="PTHR31683:SF18">
    <property type="entry name" value="PECTATE LYASE 21-RELATED"/>
    <property type="match status" value="1"/>
</dbReference>
<evidence type="ECO:0000256" key="1">
    <source>
        <dbReference type="ARBA" id="ARBA00023239"/>
    </source>
</evidence>
<dbReference type="GO" id="GO:0030570">
    <property type="term" value="F:pectate lyase activity"/>
    <property type="evidence" value="ECO:0007669"/>
    <property type="project" value="UniProtKB-EC"/>
</dbReference>
<protein>
    <submittedName>
        <fullName evidence="5">Pectate lyase</fullName>
        <ecNumber evidence="5">4.2.2.2</ecNumber>
    </submittedName>
</protein>
<keyword evidence="1 2" id="KW-0456">Lyase</keyword>
<dbReference type="Gene3D" id="2.160.20.10">
    <property type="entry name" value="Single-stranded right-handed beta-helix, Pectin lyase-like"/>
    <property type="match status" value="1"/>
</dbReference>
<dbReference type="InterPro" id="IPR002022">
    <property type="entry name" value="Pec_lyase"/>
</dbReference>
<dbReference type="Pfam" id="PF00544">
    <property type="entry name" value="Pectate_lyase_4"/>
    <property type="match status" value="2"/>
</dbReference>
<dbReference type="EMBL" id="CP027059">
    <property type="protein sequence ID" value="UQZ86184.1"/>
    <property type="molecule type" value="Genomic_DNA"/>
</dbReference>
<dbReference type="SMART" id="SM00656">
    <property type="entry name" value="Amb_all"/>
    <property type="match status" value="1"/>
</dbReference>
<organism evidence="5 6">
    <name type="scientific">Paenibacillus konkukensis</name>
    <dbReference type="NCBI Taxonomy" id="2020716"/>
    <lineage>
        <taxon>Bacteria</taxon>
        <taxon>Bacillati</taxon>
        <taxon>Bacillota</taxon>
        <taxon>Bacilli</taxon>
        <taxon>Bacillales</taxon>
        <taxon>Paenibacillaceae</taxon>
        <taxon>Paenibacillus</taxon>
    </lineage>
</organism>
<dbReference type="InterPro" id="IPR011050">
    <property type="entry name" value="Pectin_lyase_fold/virulence"/>
</dbReference>
<dbReference type="Proteomes" id="UP001057134">
    <property type="component" value="Chromosome"/>
</dbReference>